<feature type="non-terminal residue" evidence="1">
    <location>
        <position position="65"/>
    </location>
</feature>
<evidence type="ECO:0000313" key="1">
    <source>
        <dbReference type="EMBL" id="CAK0788716.1"/>
    </source>
</evidence>
<sequence>DLGRALDAALAHHGWQHLEVRQLAEDQWSVAGACLRLRLDAGRPAPSSAQAVRIAASDDGGRTWE</sequence>
<organism evidence="1 2">
    <name type="scientific">Prorocentrum cordatum</name>
    <dbReference type="NCBI Taxonomy" id="2364126"/>
    <lineage>
        <taxon>Eukaryota</taxon>
        <taxon>Sar</taxon>
        <taxon>Alveolata</taxon>
        <taxon>Dinophyceae</taxon>
        <taxon>Prorocentrales</taxon>
        <taxon>Prorocentraceae</taxon>
        <taxon>Prorocentrum</taxon>
    </lineage>
</organism>
<gene>
    <name evidence="1" type="ORF">PCOR1329_LOCUS517</name>
</gene>
<proteinExistence type="predicted"/>
<dbReference type="EMBL" id="CAUYUJ010000113">
    <property type="protein sequence ID" value="CAK0788716.1"/>
    <property type="molecule type" value="Genomic_DNA"/>
</dbReference>
<evidence type="ECO:0000313" key="2">
    <source>
        <dbReference type="Proteomes" id="UP001189429"/>
    </source>
</evidence>
<keyword evidence="2" id="KW-1185">Reference proteome</keyword>
<reference evidence="1" key="1">
    <citation type="submission" date="2023-10" db="EMBL/GenBank/DDBJ databases">
        <authorList>
            <person name="Chen Y."/>
            <person name="Shah S."/>
            <person name="Dougan E. K."/>
            <person name="Thang M."/>
            <person name="Chan C."/>
        </authorList>
    </citation>
    <scope>NUCLEOTIDE SEQUENCE [LARGE SCALE GENOMIC DNA]</scope>
</reference>
<accession>A0ABN9P9U5</accession>
<name>A0ABN9P9U5_9DINO</name>
<protein>
    <submittedName>
        <fullName evidence="1">Uncharacterized protein</fullName>
    </submittedName>
</protein>
<dbReference type="Proteomes" id="UP001189429">
    <property type="component" value="Unassembled WGS sequence"/>
</dbReference>
<feature type="non-terminal residue" evidence="1">
    <location>
        <position position="1"/>
    </location>
</feature>
<comment type="caution">
    <text evidence="1">The sequence shown here is derived from an EMBL/GenBank/DDBJ whole genome shotgun (WGS) entry which is preliminary data.</text>
</comment>